<dbReference type="AlphaFoldDB" id="A0A6C0JVH5"/>
<feature type="coiled-coil region" evidence="1">
    <location>
        <begin position="14"/>
        <end position="41"/>
    </location>
</feature>
<sequence>MNTKEQLVHTVKEWMQLEQEIKVLQKELKQRRETKKDLTKVLIETMKTNEIDCFDMTTGKIIYTKNKVRAPISKTHLMASITNYFKDTDIETVKELTKFILESREVKTTDKIRLKEIHQAT</sequence>
<evidence type="ECO:0000256" key="1">
    <source>
        <dbReference type="SAM" id="Coils"/>
    </source>
</evidence>
<evidence type="ECO:0000313" key="2">
    <source>
        <dbReference type="EMBL" id="QHU09383.1"/>
    </source>
</evidence>
<reference evidence="2" key="1">
    <citation type="journal article" date="2020" name="Nature">
        <title>Giant virus diversity and host interactions through global metagenomics.</title>
        <authorList>
            <person name="Schulz F."/>
            <person name="Roux S."/>
            <person name="Paez-Espino D."/>
            <person name="Jungbluth S."/>
            <person name="Walsh D.A."/>
            <person name="Denef V.J."/>
            <person name="McMahon K.D."/>
            <person name="Konstantinidis K.T."/>
            <person name="Eloe-Fadrosh E.A."/>
            <person name="Kyrpides N.C."/>
            <person name="Woyke T."/>
        </authorList>
    </citation>
    <scope>NUCLEOTIDE SEQUENCE</scope>
    <source>
        <strain evidence="2">GVMAG-S-1074260-58</strain>
    </source>
</reference>
<organism evidence="2">
    <name type="scientific">viral metagenome</name>
    <dbReference type="NCBI Taxonomy" id="1070528"/>
    <lineage>
        <taxon>unclassified sequences</taxon>
        <taxon>metagenomes</taxon>
        <taxon>organismal metagenomes</taxon>
    </lineage>
</organism>
<keyword evidence="1" id="KW-0175">Coiled coil</keyword>
<accession>A0A6C0JVH5</accession>
<dbReference type="InterPro" id="IPR043918">
    <property type="entry name" value="DUF5760"/>
</dbReference>
<dbReference type="Pfam" id="PF19064">
    <property type="entry name" value="DUF5760"/>
    <property type="match status" value="1"/>
</dbReference>
<protein>
    <submittedName>
        <fullName evidence="2">Uncharacterized protein</fullName>
    </submittedName>
</protein>
<name>A0A6C0JVH5_9ZZZZ</name>
<dbReference type="EMBL" id="MN740711">
    <property type="protein sequence ID" value="QHU09383.1"/>
    <property type="molecule type" value="Genomic_DNA"/>
</dbReference>
<proteinExistence type="predicted"/>